<evidence type="ECO:0000313" key="8">
    <source>
        <dbReference type="Proteomes" id="UP001549257"/>
    </source>
</evidence>
<feature type="transmembrane region" description="Helical" evidence="5">
    <location>
        <begin position="344"/>
        <end position="370"/>
    </location>
</feature>
<feature type="domain" description="O-antigen ligase-related" evidence="6">
    <location>
        <begin position="213"/>
        <end position="356"/>
    </location>
</feature>
<keyword evidence="2 5" id="KW-0812">Transmembrane</keyword>
<dbReference type="PANTHER" id="PTHR37422">
    <property type="entry name" value="TEICHURONIC ACID BIOSYNTHESIS PROTEIN TUAE"/>
    <property type="match status" value="1"/>
</dbReference>
<reference evidence="7 8" key="1">
    <citation type="submission" date="2024-06" db="EMBL/GenBank/DDBJ databases">
        <title>Sorghum-associated microbial communities from plants grown in Nebraska, USA.</title>
        <authorList>
            <person name="Schachtman D."/>
        </authorList>
    </citation>
    <scope>NUCLEOTIDE SEQUENCE [LARGE SCALE GENOMIC DNA]</scope>
    <source>
        <strain evidence="7 8">2857</strain>
    </source>
</reference>
<evidence type="ECO:0000256" key="5">
    <source>
        <dbReference type="SAM" id="Phobius"/>
    </source>
</evidence>
<name>A0ABV2QR13_9MICO</name>
<proteinExistence type="predicted"/>
<evidence type="ECO:0000256" key="3">
    <source>
        <dbReference type="ARBA" id="ARBA00022989"/>
    </source>
</evidence>
<feature type="transmembrane region" description="Helical" evidence="5">
    <location>
        <begin position="120"/>
        <end position="139"/>
    </location>
</feature>
<dbReference type="InterPro" id="IPR007016">
    <property type="entry name" value="O-antigen_ligase-rel_domated"/>
</dbReference>
<evidence type="ECO:0000256" key="2">
    <source>
        <dbReference type="ARBA" id="ARBA00022692"/>
    </source>
</evidence>
<feature type="transmembrane region" description="Helical" evidence="5">
    <location>
        <begin position="172"/>
        <end position="193"/>
    </location>
</feature>
<evidence type="ECO:0000256" key="4">
    <source>
        <dbReference type="ARBA" id="ARBA00023136"/>
    </source>
</evidence>
<accession>A0ABV2QR13</accession>
<organism evidence="7 8">
    <name type="scientific">Conyzicola nivalis</name>
    <dbReference type="NCBI Taxonomy" id="1477021"/>
    <lineage>
        <taxon>Bacteria</taxon>
        <taxon>Bacillati</taxon>
        <taxon>Actinomycetota</taxon>
        <taxon>Actinomycetes</taxon>
        <taxon>Micrococcales</taxon>
        <taxon>Microbacteriaceae</taxon>
        <taxon>Conyzicola</taxon>
    </lineage>
</organism>
<dbReference type="RefSeq" id="WP_354025669.1">
    <property type="nucleotide sequence ID" value="NZ_JBEPSJ010000004.1"/>
</dbReference>
<evidence type="ECO:0000259" key="6">
    <source>
        <dbReference type="Pfam" id="PF04932"/>
    </source>
</evidence>
<keyword evidence="3 5" id="KW-1133">Transmembrane helix</keyword>
<evidence type="ECO:0000313" key="7">
    <source>
        <dbReference type="EMBL" id="MET4583499.1"/>
    </source>
</evidence>
<feature type="transmembrane region" description="Helical" evidence="5">
    <location>
        <begin position="382"/>
        <end position="401"/>
    </location>
</feature>
<feature type="transmembrane region" description="Helical" evidence="5">
    <location>
        <begin position="257"/>
        <end position="282"/>
    </location>
</feature>
<keyword evidence="4 5" id="KW-0472">Membrane</keyword>
<dbReference type="PANTHER" id="PTHR37422:SF13">
    <property type="entry name" value="LIPOPOLYSACCHARIDE BIOSYNTHESIS PROTEIN PA4999-RELATED"/>
    <property type="match status" value="1"/>
</dbReference>
<sequence length="436" mass="47213">MRFVERPRFRFALLTLALFTILAGDVWRYSLTWFGFAAIVVGVSVFSVLLLVRSRARWSIGGLPYPLLAFVALSTVSILWSAYPSSSAVGIAATLLTVLSAVAFAVTFDWSEILRALGVALRFVIGLSFAFELFVALVLRRPVLPPWFDYGDGPHAKALYWSRNVLFDDGKIQGVVGNSALLGFLGLLALIVFGIQLAGATRRSVRWRTAVWLALAALTVFLTRSATITLALVAVVVVTLAILAIRRSSGRARVGLYVVFGVVVAALVVAAVTLSGPLLALLGKSPDLTGRTDIWTSVIELAQQRPVFGWGWVSYWTPWAEPLNTLAFEGGVQQFQAHNAWLDIWLQLGIVGLAVFGALVASTAVRAWLFATDRRITKPGTMGSYTVESLLPVLILTALLVQSLAESRLIIEYGLLLLVIAAVKTKSGERPPTSVS</sequence>
<protein>
    <submittedName>
        <fullName evidence="7">Exopolysaccharide production protein ExoQ</fullName>
    </submittedName>
</protein>
<feature type="transmembrane region" description="Helical" evidence="5">
    <location>
        <begin position="33"/>
        <end position="52"/>
    </location>
</feature>
<gene>
    <name evidence="7" type="ORF">ABIE21_003025</name>
</gene>
<feature type="transmembrane region" description="Helical" evidence="5">
    <location>
        <begin position="64"/>
        <end position="83"/>
    </location>
</feature>
<feature type="transmembrane region" description="Helical" evidence="5">
    <location>
        <begin position="89"/>
        <end position="108"/>
    </location>
</feature>
<dbReference type="Proteomes" id="UP001549257">
    <property type="component" value="Unassembled WGS sequence"/>
</dbReference>
<comment type="caution">
    <text evidence="7">The sequence shown here is derived from an EMBL/GenBank/DDBJ whole genome shotgun (WGS) entry which is preliminary data.</text>
</comment>
<comment type="subcellular location">
    <subcellularLocation>
        <location evidence="1">Membrane</location>
        <topology evidence="1">Multi-pass membrane protein</topology>
    </subcellularLocation>
</comment>
<feature type="transmembrane region" description="Helical" evidence="5">
    <location>
        <begin position="205"/>
        <end position="222"/>
    </location>
</feature>
<evidence type="ECO:0000256" key="1">
    <source>
        <dbReference type="ARBA" id="ARBA00004141"/>
    </source>
</evidence>
<dbReference type="Pfam" id="PF04932">
    <property type="entry name" value="Wzy_C"/>
    <property type="match status" value="1"/>
</dbReference>
<dbReference type="InterPro" id="IPR051533">
    <property type="entry name" value="WaaL-like"/>
</dbReference>
<keyword evidence="8" id="KW-1185">Reference proteome</keyword>
<dbReference type="EMBL" id="JBEPSJ010000004">
    <property type="protein sequence ID" value="MET4583499.1"/>
    <property type="molecule type" value="Genomic_DNA"/>
</dbReference>
<feature type="transmembrane region" description="Helical" evidence="5">
    <location>
        <begin position="228"/>
        <end position="245"/>
    </location>
</feature>